<sequence length="197" mass="21795">MARHITTISGNLTHDPFFEQTRNTKADLCKLRLASSRRVRATSTRKLNYNETAPDGVKTFTHEGETWVEEDTWTDVDTLYLDVECWGELAVNVKACLFRGAPVTVTGQLVTDQWEVTDDQGNTITRSKIKMRATEVAFDLSRHQIASAKTAGTTHAPEGMEAPKIQSAEDLLAKQLKEAQGDASTSDYFAEAEAVSV</sequence>
<evidence type="ECO:0000256" key="2">
    <source>
        <dbReference type="PIRNR" id="PIRNR002070"/>
    </source>
</evidence>
<protein>
    <recommendedName>
        <fullName evidence="2">Single-stranded DNA-binding protein</fullName>
    </recommendedName>
</protein>
<dbReference type="InterPro" id="IPR011344">
    <property type="entry name" value="ssDNA-bd"/>
</dbReference>
<dbReference type="PROSITE" id="PS50935">
    <property type="entry name" value="SSB"/>
    <property type="match status" value="1"/>
</dbReference>
<dbReference type="GO" id="GO:0003697">
    <property type="term" value="F:single-stranded DNA binding"/>
    <property type="evidence" value="ECO:0007669"/>
    <property type="project" value="InterPro"/>
</dbReference>
<dbReference type="InterPro" id="IPR000424">
    <property type="entry name" value="Primosome_PriB/ssb"/>
</dbReference>
<evidence type="ECO:0000313" key="3">
    <source>
        <dbReference type="EMBL" id="SER85974.1"/>
    </source>
</evidence>
<dbReference type="Pfam" id="PF00436">
    <property type="entry name" value="SSB"/>
    <property type="match status" value="1"/>
</dbReference>
<dbReference type="InterPro" id="IPR012340">
    <property type="entry name" value="NA-bd_OB-fold"/>
</dbReference>
<dbReference type="AlphaFoldDB" id="A0A1H9SM26"/>
<dbReference type="STRING" id="1121357.SAMN05661109_01177"/>
<dbReference type="SUPFAM" id="SSF50249">
    <property type="entry name" value="Nucleic acid-binding proteins"/>
    <property type="match status" value="1"/>
</dbReference>
<evidence type="ECO:0000256" key="1">
    <source>
        <dbReference type="ARBA" id="ARBA00023125"/>
    </source>
</evidence>
<dbReference type="PIRSF" id="PIRSF002070">
    <property type="entry name" value="SSB"/>
    <property type="match status" value="1"/>
</dbReference>
<keyword evidence="4" id="KW-1185">Reference proteome</keyword>
<gene>
    <name evidence="3" type="ORF">SAMN05661109_01177</name>
</gene>
<evidence type="ECO:0000313" key="4">
    <source>
        <dbReference type="Proteomes" id="UP000198929"/>
    </source>
</evidence>
<name>A0A1H9SM26_9CORY</name>
<dbReference type="Gene3D" id="2.40.50.140">
    <property type="entry name" value="Nucleic acid-binding proteins"/>
    <property type="match status" value="1"/>
</dbReference>
<dbReference type="Proteomes" id="UP000198929">
    <property type="component" value="Unassembled WGS sequence"/>
</dbReference>
<proteinExistence type="predicted"/>
<keyword evidence="1 2" id="KW-0238">DNA-binding</keyword>
<reference evidence="4" key="1">
    <citation type="submission" date="2016-10" db="EMBL/GenBank/DDBJ databases">
        <authorList>
            <person name="Varghese N."/>
            <person name="Submissions S."/>
        </authorList>
    </citation>
    <scope>NUCLEOTIDE SEQUENCE [LARGE SCALE GENOMIC DNA]</scope>
    <source>
        <strain evidence="4">DSM 20524</strain>
    </source>
</reference>
<dbReference type="GO" id="GO:0006260">
    <property type="term" value="P:DNA replication"/>
    <property type="evidence" value="ECO:0007669"/>
    <property type="project" value="InterPro"/>
</dbReference>
<organism evidence="3 4">
    <name type="scientific">Corynebacterium cystitidis DSM 20524</name>
    <dbReference type="NCBI Taxonomy" id="1121357"/>
    <lineage>
        <taxon>Bacteria</taxon>
        <taxon>Bacillati</taxon>
        <taxon>Actinomycetota</taxon>
        <taxon>Actinomycetes</taxon>
        <taxon>Mycobacteriales</taxon>
        <taxon>Corynebacteriaceae</taxon>
        <taxon>Corynebacterium</taxon>
    </lineage>
</organism>
<dbReference type="CDD" id="cd04496">
    <property type="entry name" value="SSB_OBF"/>
    <property type="match status" value="1"/>
</dbReference>
<accession>A0A1H9SM26</accession>
<dbReference type="EMBL" id="FOGQ01000004">
    <property type="protein sequence ID" value="SER85974.1"/>
    <property type="molecule type" value="Genomic_DNA"/>
</dbReference>
<dbReference type="RefSeq" id="WP_092257579.1">
    <property type="nucleotide sequence ID" value="NZ_CP047199.1"/>
</dbReference>